<evidence type="ECO:0000313" key="3">
    <source>
        <dbReference type="Proteomes" id="UP000749646"/>
    </source>
</evidence>
<keyword evidence="1" id="KW-0812">Transmembrane</keyword>
<organism evidence="2 3">
    <name type="scientific">Modicella reniformis</name>
    <dbReference type="NCBI Taxonomy" id="1440133"/>
    <lineage>
        <taxon>Eukaryota</taxon>
        <taxon>Fungi</taxon>
        <taxon>Fungi incertae sedis</taxon>
        <taxon>Mucoromycota</taxon>
        <taxon>Mortierellomycotina</taxon>
        <taxon>Mortierellomycetes</taxon>
        <taxon>Mortierellales</taxon>
        <taxon>Mortierellaceae</taxon>
        <taxon>Modicella</taxon>
    </lineage>
</organism>
<protein>
    <submittedName>
        <fullName evidence="2">Uncharacterized protein</fullName>
    </submittedName>
</protein>
<dbReference type="Proteomes" id="UP000749646">
    <property type="component" value="Unassembled WGS sequence"/>
</dbReference>
<reference evidence="2" key="1">
    <citation type="journal article" date="2020" name="Fungal Divers.">
        <title>Resolving the Mortierellaceae phylogeny through synthesis of multi-gene phylogenetics and phylogenomics.</title>
        <authorList>
            <person name="Vandepol N."/>
            <person name="Liber J."/>
            <person name="Desiro A."/>
            <person name="Na H."/>
            <person name="Kennedy M."/>
            <person name="Barry K."/>
            <person name="Grigoriev I.V."/>
            <person name="Miller A.N."/>
            <person name="O'Donnell K."/>
            <person name="Stajich J.E."/>
            <person name="Bonito G."/>
        </authorList>
    </citation>
    <scope>NUCLEOTIDE SEQUENCE</scope>
    <source>
        <strain evidence="2">MES-2147</strain>
    </source>
</reference>
<dbReference type="AlphaFoldDB" id="A0A9P6IHX1"/>
<keyword evidence="1" id="KW-1133">Transmembrane helix</keyword>
<feature type="transmembrane region" description="Helical" evidence="1">
    <location>
        <begin position="209"/>
        <end position="230"/>
    </location>
</feature>
<evidence type="ECO:0000256" key="1">
    <source>
        <dbReference type="SAM" id="Phobius"/>
    </source>
</evidence>
<dbReference type="OrthoDB" id="2356573at2759"/>
<sequence>MTFITPTSLSVLEQHTWVSPTAPTIELDEYVFILSSLQPHADMARLCRMAQQFQQMNPSSNSIILALSCRNQHELRRACYEWKAIVVHVDPECKPLQRAVSTHYSQYHTWATVRAIIWGGALTAVGWRQNSIVNGIVRNNRWPTSRLASACVALLGFLFTITCATKTFEFIKAIPHGYDAVMVRNKDAGTDHMFLVRRDFKMKSDLQVVPMYLLSGLGLSTILLGARIVYKIKKS</sequence>
<comment type="caution">
    <text evidence="2">The sequence shown here is derived from an EMBL/GenBank/DDBJ whole genome shotgun (WGS) entry which is preliminary data.</text>
</comment>
<gene>
    <name evidence="2" type="ORF">BGZ65_009744</name>
</gene>
<feature type="transmembrane region" description="Helical" evidence="1">
    <location>
        <begin position="147"/>
        <end position="168"/>
    </location>
</feature>
<keyword evidence="3" id="KW-1185">Reference proteome</keyword>
<name>A0A9P6IHX1_9FUNG</name>
<dbReference type="EMBL" id="JAAAHW010010886">
    <property type="protein sequence ID" value="KAF9922236.1"/>
    <property type="molecule type" value="Genomic_DNA"/>
</dbReference>
<accession>A0A9P6IHX1</accession>
<evidence type="ECO:0000313" key="2">
    <source>
        <dbReference type="EMBL" id="KAF9922236.1"/>
    </source>
</evidence>
<proteinExistence type="predicted"/>
<keyword evidence="1" id="KW-0472">Membrane</keyword>